<dbReference type="InterPro" id="IPR018102">
    <property type="entry name" value="Ribosomal_uS11_CS"/>
</dbReference>
<dbReference type="Proteomes" id="UP000034471">
    <property type="component" value="Unassembled WGS sequence"/>
</dbReference>
<dbReference type="Pfam" id="PF00411">
    <property type="entry name" value="Ribosomal_S11"/>
    <property type="match status" value="1"/>
</dbReference>
<dbReference type="PANTHER" id="PTHR11759">
    <property type="entry name" value="40S RIBOSOMAL PROTEIN S14/30S RIBOSOMAL PROTEIN S11"/>
    <property type="match status" value="1"/>
</dbReference>
<evidence type="ECO:0000256" key="1">
    <source>
        <dbReference type="ARBA" id="ARBA00006194"/>
    </source>
</evidence>
<keyword evidence="5" id="KW-0694">RNA-binding</keyword>
<gene>
    <name evidence="5" type="primary">rpsK</name>
    <name evidence="7" type="ORF">US54_C0012G0027</name>
</gene>
<comment type="subunit">
    <text evidence="5">Part of the 30S ribosomal subunit. Interacts with proteins S7 and S18. Binds to IF-3.</text>
</comment>
<dbReference type="HAMAP" id="MF_01310">
    <property type="entry name" value="Ribosomal_uS11"/>
    <property type="match status" value="1"/>
</dbReference>
<proteinExistence type="inferred from homology"/>
<evidence type="ECO:0000313" key="7">
    <source>
        <dbReference type="EMBL" id="KKQ38330.1"/>
    </source>
</evidence>
<evidence type="ECO:0000256" key="6">
    <source>
        <dbReference type="RuleBase" id="RU003629"/>
    </source>
</evidence>
<name>A0A0G0HID0_9BACT</name>
<keyword evidence="5" id="KW-0699">rRNA-binding</keyword>
<dbReference type="STRING" id="1618481.US54_C0012G0027"/>
<comment type="similarity">
    <text evidence="1 5 6">Belongs to the universal ribosomal protein uS11 family.</text>
</comment>
<sequence length="130" mass="13933">MAPTKSTNKPKTMRIVASGRIYVTATFNNTLVTVTDEKGNTIVLSSCGMHGFTGTRKSTPYAGTVTTEAAISKATEQHGLRKVDIFIKGIGPGREASLRAIRASNLDVGKIVDMTPIPHNGVRPPKVRRV</sequence>
<evidence type="ECO:0000256" key="2">
    <source>
        <dbReference type="ARBA" id="ARBA00022980"/>
    </source>
</evidence>
<accession>A0A0G0HID0</accession>
<evidence type="ECO:0000256" key="4">
    <source>
        <dbReference type="ARBA" id="ARBA00035160"/>
    </source>
</evidence>
<dbReference type="PIRSF" id="PIRSF002131">
    <property type="entry name" value="Ribosomal_S11"/>
    <property type="match status" value="1"/>
</dbReference>
<dbReference type="Gene3D" id="3.30.420.80">
    <property type="entry name" value="Ribosomal protein S11"/>
    <property type="match status" value="1"/>
</dbReference>
<keyword evidence="3 5" id="KW-0687">Ribonucleoprotein</keyword>
<dbReference type="PATRIC" id="fig|1618481.3.peg.352"/>
<dbReference type="GO" id="GO:0003735">
    <property type="term" value="F:structural constituent of ribosome"/>
    <property type="evidence" value="ECO:0007669"/>
    <property type="project" value="InterPro"/>
</dbReference>
<dbReference type="GO" id="GO:0005840">
    <property type="term" value="C:ribosome"/>
    <property type="evidence" value="ECO:0007669"/>
    <property type="project" value="UniProtKB-KW"/>
</dbReference>
<keyword evidence="2 5" id="KW-0689">Ribosomal protein</keyword>
<evidence type="ECO:0000313" key="8">
    <source>
        <dbReference type="Proteomes" id="UP000034471"/>
    </source>
</evidence>
<dbReference type="InterPro" id="IPR036967">
    <property type="entry name" value="Ribosomal_uS11_sf"/>
</dbReference>
<protein>
    <recommendedName>
        <fullName evidence="4 5">Small ribosomal subunit protein uS11</fullName>
    </recommendedName>
</protein>
<evidence type="ECO:0000256" key="3">
    <source>
        <dbReference type="ARBA" id="ARBA00023274"/>
    </source>
</evidence>
<dbReference type="SUPFAM" id="SSF53137">
    <property type="entry name" value="Translational machinery components"/>
    <property type="match status" value="1"/>
</dbReference>
<evidence type="ECO:0000256" key="5">
    <source>
        <dbReference type="HAMAP-Rule" id="MF_01310"/>
    </source>
</evidence>
<dbReference type="AlphaFoldDB" id="A0A0G0HID0"/>
<dbReference type="GO" id="GO:0019843">
    <property type="term" value="F:rRNA binding"/>
    <property type="evidence" value="ECO:0007669"/>
    <property type="project" value="UniProtKB-UniRule"/>
</dbReference>
<comment type="caution">
    <text evidence="7">The sequence shown here is derived from an EMBL/GenBank/DDBJ whole genome shotgun (WGS) entry which is preliminary data.</text>
</comment>
<comment type="function">
    <text evidence="5">Located on the platform of the 30S subunit, it bridges several disparate RNA helices of the 16S rRNA. Forms part of the Shine-Dalgarno cleft in the 70S ribosome.</text>
</comment>
<dbReference type="GO" id="GO:0006412">
    <property type="term" value="P:translation"/>
    <property type="evidence" value="ECO:0007669"/>
    <property type="project" value="UniProtKB-UniRule"/>
</dbReference>
<dbReference type="GO" id="GO:1990904">
    <property type="term" value="C:ribonucleoprotein complex"/>
    <property type="evidence" value="ECO:0007669"/>
    <property type="project" value="UniProtKB-KW"/>
</dbReference>
<dbReference type="NCBIfam" id="NF003698">
    <property type="entry name" value="PRK05309.1"/>
    <property type="match status" value="1"/>
</dbReference>
<reference evidence="7 8" key="1">
    <citation type="journal article" date="2015" name="Nature">
        <title>rRNA introns, odd ribosomes, and small enigmatic genomes across a large radiation of phyla.</title>
        <authorList>
            <person name="Brown C.T."/>
            <person name="Hug L.A."/>
            <person name="Thomas B.C."/>
            <person name="Sharon I."/>
            <person name="Castelle C.J."/>
            <person name="Singh A."/>
            <person name="Wilkins M.J."/>
            <person name="Williams K.H."/>
            <person name="Banfield J.F."/>
        </authorList>
    </citation>
    <scope>NUCLEOTIDE SEQUENCE [LARGE SCALE GENOMIC DNA]</scope>
</reference>
<dbReference type="EMBL" id="LBTJ01000012">
    <property type="protein sequence ID" value="KKQ38330.1"/>
    <property type="molecule type" value="Genomic_DNA"/>
</dbReference>
<organism evidence="7 8">
    <name type="scientific">Candidatus Roizmanbacteria bacterium GW2011_GWA2_37_7</name>
    <dbReference type="NCBI Taxonomy" id="1618481"/>
    <lineage>
        <taxon>Bacteria</taxon>
        <taxon>Candidatus Roizmaniibacteriota</taxon>
    </lineage>
</organism>
<dbReference type="InterPro" id="IPR001971">
    <property type="entry name" value="Ribosomal_uS11"/>
</dbReference>
<dbReference type="PROSITE" id="PS00054">
    <property type="entry name" value="RIBOSOMAL_S11"/>
    <property type="match status" value="1"/>
</dbReference>